<comment type="caution">
    <text evidence="1">The sequence shown here is derived from an EMBL/GenBank/DDBJ whole genome shotgun (WGS) entry which is preliminary data.</text>
</comment>
<organism evidence="1 2">
    <name type="scientific">Brachionus plicatilis</name>
    <name type="common">Marine rotifer</name>
    <name type="synonym">Brachionus muelleri</name>
    <dbReference type="NCBI Taxonomy" id="10195"/>
    <lineage>
        <taxon>Eukaryota</taxon>
        <taxon>Metazoa</taxon>
        <taxon>Spiralia</taxon>
        <taxon>Gnathifera</taxon>
        <taxon>Rotifera</taxon>
        <taxon>Eurotatoria</taxon>
        <taxon>Monogononta</taxon>
        <taxon>Pseudotrocha</taxon>
        <taxon>Ploima</taxon>
        <taxon>Brachionidae</taxon>
        <taxon>Brachionus</taxon>
    </lineage>
</organism>
<gene>
    <name evidence="1" type="ORF">BpHYR1_025435</name>
</gene>
<evidence type="ECO:0000313" key="2">
    <source>
        <dbReference type="Proteomes" id="UP000276133"/>
    </source>
</evidence>
<name>A0A3M7P1C1_BRAPC</name>
<reference evidence="1 2" key="1">
    <citation type="journal article" date="2018" name="Sci. Rep.">
        <title>Genomic signatures of local adaptation to the degree of environmental predictability in rotifers.</title>
        <authorList>
            <person name="Franch-Gras L."/>
            <person name="Hahn C."/>
            <person name="Garcia-Roger E.M."/>
            <person name="Carmona M.J."/>
            <person name="Serra M."/>
            <person name="Gomez A."/>
        </authorList>
    </citation>
    <scope>NUCLEOTIDE SEQUENCE [LARGE SCALE GENOMIC DNA]</scope>
    <source>
        <strain evidence="1">HYR1</strain>
    </source>
</reference>
<accession>A0A3M7P1C1</accession>
<keyword evidence="2" id="KW-1185">Reference proteome</keyword>
<proteinExistence type="predicted"/>
<dbReference type="Proteomes" id="UP000276133">
    <property type="component" value="Unassembled WGS sequence"/>
</dbReference>
<dbReference type="EMBL" id="REGN01014207">
    <property type="protein sequence ID" value="RMZ92918.1"/>
    <property type="molecule type" value="Genomic_DNA"/>
</dbReference>
<dbReference type="AlphaFoldDB" id="A0A3M7P1C1"/>
<sequence length="71" mass="8169">MKIRKLRMMATSRSDLRACKIEHGNTMTTDSGEINFVEFDNQLVSRCYEWTLISTLEEKGKALSLIKSRDA</sequence>
<evidence type="ECO:0000313" key="1">
    <source>
        <dbReference type="EMBL" id="RMZ92918.1"/>
    </source>
</evidence>
<protein>
    <submittedName>
        <fullName evidence="1">Uncharacterized protein</fullName>
    </submittedName>
</protein>